<dbReference type="InterPro" id="IPR036640">
    <property type="entry name" value="ABC1_TM_sf"/>
</dbReference>
<dbReference type="OrthoDB" id="6500128at2759"/>
<accession>A0A409XE47</accession>
<feature type="transmembrane region" description="Helical" evidence="7">
    <location>
        <begin position="27"/>
        <end position="43"/>
    </location>
</feature>
<dbReference type="PANTHER" id="PTHR24223:SF356">
    <property type="entry name" value="ATP-BINDING CASSETTE TRANSPORTER ABC4"/>
    <property type="match status" value="1"/>
</dbReference>
<sequence>MLLTFLYSSILAIASLAVNKWGLLATRYNIVLLLVTLGVYVARDIWQLATFKETPIDAADDKLLWIRITILTLTAIVIPLFIPRRYVPVDPKASSYCLRGRPDPMPVPNEEQTCSLFALYMYTYLDPIIFLGYRVSHLQYDQIPPLSDSDYSRHLTQFAFPGVFQFLSPIAVNRLLKSIAFQWYNFIATRTLVRTEGLLTQLVFEHSLRIRLKAETSDATTESGLYPGIGSSAHSSFVEVSAADIVDEVDNALPHPVSPTTSEATIIGPAVAKQNTRNRPSGSRPPSIEVTKEKVNDANMVGKINNLVTTDLNNIVEARDFILLTARMEASLLQLGYIAKMIQSVQRIRMEKTDARIQDVTEAVNVMRMVKLFGWEAKMSKRIKDKRDDELSSLWELKLLNAVNAIVNHVIPTITMVTTYAAYTIIMKANLTRKVSLDRMDEFLKESELLDSFSDAQVPIPESLDKDVIGFKDATFAWSLGSQDGTLTPSSRSFRLR</sequence>
<reference evidence="9 10" key="1">
    <citation type="journal article" date="2018" name="Evol. Lett.">
        <title>Horizontal gene cluster transfer increased hallucinogenic mushroom diversity.</title>
        <authorList>
            <person name="Reynolds H.T."/>
            <person name="Vijayakumar V."/>
            <person name="Gluck-Thaler E."/>
            <person name="Korotkin H.B."/>
            <person name="Matheny P.B."/>
            <person name="Slot J.C."/>
        </authorList>
    </citation>
    <scope>NUCLEOTIDE SEQUENCE [LARGE SCALE GENOMIC DNA]</scope>
    <source>
        <strain evidence="9 10">2631</strain>
    </source>
</reference>
<dbReference type="InterPro" id="IPR050173">
    <property type="entry name" value="ABC_transporter_C-like"/>
</dbReference>
<keyword evidence="1" id="KW-0813">Transport</keyword>
<evidence type="ECO:0000259" key="8">
    <source>
        <dbReference type="PROSITE" id="PS50929"/>
    </source>
</evidence>
<protein>
    <recommendedName>
        <fullName evidence="8">ABC transmembrane type-1 domain-containing protein</fullName>
    </recommendedName>
</protein>
<keyword evidence="6 7" id="KW-0472">Membrane</keyword>
<evidence type="ECO:0000256" key="2">
    <source>
        <dbReference type="ARBA" id="ARBA00022692"/>
    </source>
</evidence>
<dbReference type="EMBL" id="NHYD01001956">
    <property type="protein sequence ID" value="PPQ89036.1"/>
    <property type="molecule type" value="Genomic_DNA"/>
</dbReference>
<organism evidence="9 10">
    <name type="scientific">Psilocybe cyanescens</name>
    <dbReference type="NCBI Taxonomy" id="93625"/>
    <lineage>
        <taxon>Eukaryota</taxon>
        <taxon>Fungi</taxon>
        <taxon>Dikarya</taxon>
        <taxon>Basidiomycota</taxon>
        <taxon>Agaricomycotina</taxon>
        <taxon>Agaricomycetes</taxon>
        <taxon>Agaricomycetidae</taxon>
        <taxon>Agaricales</taxon>
        <taxon>Agaricineae</taxon>
        <taxon>Strophariaceae</taxon>
        <taxon>Psilocybe</taxon>
    </lineage>
</organism>
<dbReference type="GO" id="GO:0005524">
    <property type="term" value="F:ATP binding"/>
    <property type="evidence" value="ECO:0007669"/>
    <property type="project" value="UniProtKB-KW"/>
</dbReference>
<dbReference type="GO" id="GO:0140359">
    <property type="term" value="F:ABC-type transporter activity"/>
    <property type="evidence" value="ECO:0007669"/>
    <property type="project" value="InterPro"/>
</dbReference>
<dbReference type="InterPro" id="IPR011527">
    <property type="entry name" value="ABC1_TM_dom"/>
</dbReference>
<dbReference type="PANTHER" id="PTHR24223">
    <property type="entry name" value="ATP-BINDING CASSETTE SUB-FAMILY C"/>
    <property type="match status" value="1"/>
</dbReference>
<comment type="caution">
    <text evidence="9">The sequence shown here is derived from an EMBL/GenBank/DDBJ whole genome shotgun (WGS) entry which is preliminary data.</text>
</comment>
<evidence type="ECO:0000256" key="6">
    <source>
        <dbReference type="ARBA" id="ARBA00023136"/>
    </source>
</evidence>
<evidence type="ECO:0000256" key="4">
    <source>
        <dbReference type="ARBA" id="ARBA00022840"/>
    </source>
</evidence>
<dbReference type="STRING" id="93625.A0A409XE47"/>
<evidence type="ECO:0000256" key="5">
    <source>
        <dbReference type="ARBA" id="ARBA00022989"/>
    </source>
</evidence>
<dbReference type="Pfam" id="PF00664">
    <property type="entry name" value="ABC_membrane"/>
    <property type="match status" value="1"/>
</dbReference>
<proteinExistence type="predicted"/>
<dbReference type="SUPFAM" id="SSF90123">
    <property type="entry name" value="ABC transporter transmembrane region"/>
    <property type="match status" value="1"/>
</dbReference>
<evidence type="ECO:0000313" key="9">
    <source>
        <dbReference type="EMBL" id="PPQ89036.1"/>
    </source>
</evidence>
<evidence type="ECO:0000313" key="10">
    <source>
        <dbReference type="Proteomes" id="UP000283269"/>
    </source>
</evidence>
<dbReference type="AlphaFoldDB" id="A0A409XE47"/>
<gene>
    <name evidence="9" type="ORF">CVT25_004678</name>
</gene>
<dbReference type="GO" id="GO:0016020">
    <property type="term" value="C:membrane"/>
    <property type="evidence" value="ECO:0007669"/>
    <property type="project" value="InterPro"/>
</dbReference>
<dbReference type="PROSITE" id="PS50929">
    <property type="entry name" value="ABC_TM1F"/>
    <property type="match status" value="1"/>
</dbReference>
<keyword evidence="4" id="KW-0067">ATP-binding</keyword>
<keyword evidence="5 7" id="KW-1133">Transmembrane helix</keyword>
<dbReference type="Proteomes" id="UP000283269">
    <property type="component" value="Unassembled WGS sequence"/>
</dbReference>
<evidence type="ECO:0000256" key="1">
    <source>
        <dbReference type="ARBA" id="ARBA00022448"/>
    </source>
</evidence>
<feature type="transmembrane region" description="Helical" evidence="7">
    <location>
        <begin position="64"/>
        <end position="82"/>
    </location>
</feature>
<feature type="domain" description="ABC transmembrane type-1" evidence="8">
    <location>
        <begin position="337"/>
        <end position="421"/>
    </location>
</feature>
<keyword evidence="2 7" id="KW-0812">Transmembrane</keyword>
<evidence type="ECO:0000256" key="7">
    <source>
        <dbReference type="SAM" id="Phobius"/>
    </source>
</evidence>
<feature type="non-terminal residue" evidence="9">
    <location>
        <position position="497"/>
    </location>
</feature>
<dbReference type="Gene3D" id="1.20.1560.10">
    <property type="entry name" value="ABC transporter type 1, transmembrane domain"/>
    <property type="match status" value="1"/>
</dbReference>
<evidence type="ECO:0000256" key="3">
    <source>
        <dbReference type="ARBA" id="ARBA00022741"/>
    </source>
</evidence>
<dbReference type="InParanoid" id="A0A409XE47"/>
<name>A0A409XE47_PSICY</name>
<keyword evidence="10" id="KW-1185">Reference proteome</keyword>
<keyword evidence="3" id="KW-0547">Nucleotide-binding</keyword>